<keyword evidence="16" id="KW-1185">Reference proteome</keyword>
<dbReference type="FunFam" id="3.30.160.60:FF:000060">
    <property type="entry name" value="zinc finger protein 436"/>
    <property type="match status" value="1"/>
</dbReference>
<dbReference type="GO" id="GO:0005694">
    <property type="term" value="C:chromosome"/>
    <property type="evidence" value="ECO:0007669"/>
    <property type="project" value="UniProtKB-ARBA"/>
</dbReference>
<evidence type="ECO:0000259" key="14">
    <source>
        <dbReference type="PROSITE" id="PS50157"/>
    </source>
</evidence>
<dbReference type="PROSITE" id="PS00028">
    <property type="entry name" value="ZINC_FINGER_C2H2_1"/>
    <property type="match status" value="6"/>
</dbReference>
<keyword evidence="8" id="KW-0805">Transcription regulation</keyword>
<dbReference type="Gene3D" id="3.30.160.60">
    <property type="entry name" value="Classic Zinc Finger"/>
    <property type="match status" value="6"/>
</dbReference>
<evidence type="ECO:0000256" key="2">
    <source>
        <dbReference type="ARBA" id="ARBA00004123"/>
    </source>
</evidence>
<keyword evidence="9" id="KW-0804">Transcription</keyword>
<dbReference type="EMBL" id="BPLR01014661">
    <property type="protein sequence ID" value="GIY70416.1"/>
    <property type="molecule type" value="Genomic_DNA"/>
</dbReference>
<dbReference type="FunFam" id="3.30.160.60:FF:000446">
    <property type="entry name" value="Zinc finger protein"/>
    <property type="match status" value="1"/>
</dbReference>
<sequence length="437" mass="49491">MNVCEFCNAYIANFEVHSCKKFGNQQRQSSATLPRSISDSRTQDTDSLSAQQTDYEAQRPFSYESNSSTQQSFLPNMQQRIDCEETAAAETFSQRAVTNQNLYNPETHLQHPSEANYLITNQNPQCCEASNPEQSANAPMPVAEPYFLPGFQQTFGQRHPLTNEMANPPCVSCQMECSGISRMDEMSTHLTSDFNENFNVSANRISQLNETSSEISILTVPNAQYTKMDLIPPTDAIGPVQSDKCPEEFLPRGHLEPEDRSRSVPRPYVCNYCGRTFSYNSSLTIHIRTHTREMPHTCMVCNQCFADSSDLTKHMDIHTGRTSHKCTECGKCFSQSSTLLEHVRAFHSGENPNKCTECGKYFANPSSLRTHIRSIHTAEKQYKCTECGQCFSRSDALRRHIRSIHTAEELYKCTECGQCFPRRDKLCEHVRSIHTDG</sequence>
<dbReference type="SMART" id="SM00355">
    <property type="entry name" value="ZnF_C2H2"/>
    <property type="match status" value="6"/>
</dbReference>
<evidence type="ECO:0000256" key="10">
    <source>
        <dbReference type="ARBA" id="ARBA00023242"/>
    </source>
</evidence>
<evidence type="ECO:0000313" key="15">
    <source>
        <dbReference type="EMBL" id="GIY70416.1"/>
    </source>
</evidence>
<feature type="domain" description="C2H2-type" evidence="14">
    <location>
        <begin position="382"/>
        <end position="410"/>
    </location>
</feature>
<evidence type="ECO:0000256" key="7">
    <source>
        <dbReference type="ARBA" id="ARBA00022833"/>
    </source>
</evidence>
<evidence type="ECO:0000256" key="4">
    <source>
        <dbReference type="ARBA" id="ARBA00022723"/>
    </source>
</evidence>
<feature type="domain" description="C2H2-type" evidence="14">
    <location>
        <begin position="324"/>
        <end position="352"/>
    </location>
</feature>
<dbReference type="GO" id="GO:0008270">
    <property type="term" value="F:zinc ion binding"/>
    <property type="evidence" value="ECO:0007669"/>
    <property type="project" value="UniProtKB-KW"/>
</dbReference>
<keyword evidence="7" id="KW-0862">Zinc</keyword>
<dbReference type="GO" id="GO:0045893">
    <property type="term" value="P:positive regulation of DNA-templated transcription"/>
    <property type="evidence" value="ECO:0007669"/>
    <property type="project" value="UniProtKB-ARBA"/>
</dbReference>
<proteinExistence type="inferred from homology"/>
<evidence type="ECO:0000256" key="3">
    <source>
        <dbReference type="ARBA" id="ARBA00006991"/>
    </source>
</evidence>
<feature type="domain" description="C2H2-type" evidence="14">
    <location>
        <begin position="353"/>
        <end position="381"/>
    </location>
</feature>
<evidence type="ECO:0000256" key="5">
    <source>
        <dbReference type="ARBA" id="ARBA00022737"/>
    </source>
</evidence>
<name>A0AAV4VJ19_CAEEX</name>
<dbReference type="GO" id="GO:0000981">
    <property type="term" value="F:DNA-binding transcription factor activity, RNA polymerase II-specific"/>
    <property type="evidence" value="ECO:0007669"/>
    <property type="project" value="TreeGrafter"/>
</dbReference>
<dbReference type="SUPFAM" id="SSF57667">
    <property type="entry name" value="beta-beta-alpha zinc fingers"/>
    <property type="match status" value="3"/>
</dbReference>
<dbReference type="PANTHER" id="PTHR24388">
    <property type="entry name" value="ZINC FINGER PROTEIN"/>
    <property type="match status" value="1"/>
</dbReference>
<feature type="domain" description="C2H2-type" evidence="14">
    <location>
        <begin position="296"/>
        <end position="323"/>
    </location>
</feature>
<dbReference type="PROSITE" id="PS50157">
    <property type="entry name" value="ZINC_FINGER_C2H2_2"/>
    <property type="match status" value="6"/>
</dbReference>
<reference evidence="15 16" key="1">
    <citation type="submission" date="2021-06" db="EMBL/GenBank/DDBJ databases">
        <title>Caerostris extrusa draft genome.</title>
        <authorList>
            <person name="Kono N."/>
            <person name="Arakawa K."/>
        </authorList>
    </citation>
    <scope>NUCLEOTIDE SEQUENCE [LARGE SCALE GENOMIC DNA]</scope>
</reference>
<feature type="region of interest" description="Disordered" evidence="13">
    <location>
        <begin position="25"/>
        <end position="70"/>
    </location>
</feature>
<protein>
    <recommendedName>
        <fullName evidence="14">C2H2-type domain-containing protein</fullName>
    </recommendedName>
</protein>
<dbReference type="FunFam" id="3.30.160.60:FF:000038">
    <property type="entry name" value="Zinc finger protein 624"/>
    <property type="match status" value="1"/>
</dbReference>
<evidence type="ECO:0000256" key="8">
    <source>
        <dbReference type="ARBA" id="ARBA00023015"/>
    </source>
</evidence>
<organism evidence="15 16">
    <name type="scientific">Caerostris extrusa</name>
    <name type="common">Bark spider</name>
    <name type="synonym">Caerostris bankana</name>
    <dbReference type="NCBI Taxonomy" id="172846"/>
    <lineage>
        <taxon>Eukaryota</taxon>
        <taxon>Metazoa</taxon>
        <taxon>Ecdysozoa</taxon>
        <taxon>Arthropoda</taxon>
        <taxon>Chelicerata</taxon>
        <taxon>Arachnida</taxon>
        <taxon>Araneae</taxon>
        <taxon>Araneomorphae</taxon>
        <taxon>Entelegynae</taxon>
        <taxon>Araneoidea</taxon>
        <taxon>Araneidae</taxon>
        <taxon>Caerostris</taxon>
    </lineage>
</organism>
<gene>
    <name evidence="15" type="ORF">CEXT_441791</name>
</gene>
<evidence type="ECO:0000256" key="13">
    <source>
        <dbReference type="SAM" id="MobiDB-lite"/>
    </source>
</evidence>
<evidence type="ECO:0000256" key="6">
    <source>
        <dbReference type="ARBA" id="ARBA00022771"/>
    </source>
</evidence>
<evidence type="ECO:0000256" key="1">
    <source>
        <dbReference type="ARBA" id="ARBA00003767"/>
    </source>
</evidence>
<dbReference type="Proteomes" id="UP001054945">
    <property type="component" value="Unassembled WGS sequence"/>
</dbReference>
<dbReference type="AlphaFoldDB" id="A0AAV4VJ19"/>
<keyword evidence="10" id="KW-0539">Nucleus</keyword>
<feature type="domain" description="C2H2-type" evidence="14">
    <location>
        <begin position="268"/>
        <end position="295"/>
    </location>
</feature>
<dbReference type="FunFam" id="3.30.160.60:FF:001732">
    <property type="entry name" value="Zgc:162936"/>
    <property type="match status" value="1"/>
</dbReference>
<comment type="function">
    <text evidence="1">May be involved in transcriptional regulation.</text>
</comment>
<comment type="similarity">
    <text evidence="11">Belongs to the snail C2H2-type zinc-finger protein family.</text>
</comment>
<evidence type="ECO:0000313" key="16">
    <source>
        <dbReference type="Proteomes" id="UP001054945"/>
    </source>
</evidence>
<dbReference type="GO" id="GO:0000978">
    <property type="term" value="F:RNA polymerase II cis-regulatory region sequence-specific DNA binding"/>
    <property type="evidence" value="ECO:0007669"/>
    <property type="project" value="TreeGrafter"/>
</dbReference>
<dbReference type="InterPro" id="IPR050527">
    <property type="entry name" value="Snail/Krueppel_Znf"/>
</dbReference>
<feature type="compositionally biased region" description="Polar residues" evidence="13">
    <location>
        <begin position="25"/>
        <end position="55"/>
    </location>
</feature>
<dbReference type="Pfam" id="PF00096">
    <property type="entry name" value="zf-C2H2"/>
    <property type="match status" value="6"/>
</dbReference>
<keyword evidence="4" id="KW-0479">Metal-binding</keyword>
<keyword evidence="6 12" id="KW-0863">Zinc-finger</keyword>
<evidence type="ECO:0000256" key="12">
    <source>
        <dbReference type="PROSITE-ProRule" id="PRU00042"/>
    </source>
</evidence>
<dbReference type="GO" id="GO:0005634">
    <property type="term" value="C:nucleus"/>
    <property type="evidence" value="ECO:0007669"/>
    <property type="project" value="UniProtKB-SubCell"/>
</dbReference>
<dbReference type="PANTHER" id="PTHR24388:SF104">
    <property type="entry name" value="AT-RICH BINDING PROTEIN-RELATED"/>
    <property type="match status" value="1"/>
</dbReference>
<evidence type="ECO:0000256" key="11">
    <source>
        <dbReference type="ARBA" id="ARBA00037948"/>
    </source>
</evidence>
<evidence type="ECO:0000256" key="9">
    <source>
        <dbReference type="ARBA" id="ARBA00023163"/>
    </source>
</evidence>
<feature type="domain" description="C2H2-type" evidence="14">
    <location>
        <begin position="411"/>
        <end position="437"/>
    </location>
</feature>
<dbReference type="InterPro" id="IPR036236">
    <property type="entry name" value="Znf_C2H2_sf"/>
</dbReference>
<comment type="similarity">
    <text evidence="3">Belongs to the krueppel C2H2-type zinc-finger protein family.</text>
</comment>
<comment type="subcellular location">
    <subcellularLocation>
        <location evidence="2">Nucleus</location>
    </subcellularLocation>
</comment>
<dbReference type="InterPro" id="IPR013087">
    <property type="entry name" value="Znf_C2H2_type"/>
</dbReference>
<comment type="caution">
    <text evidence="15">The sequence shown here is derived from an EMBL/GenBank/DDBJ whole genome shotgun (WGS) entry which is preliminary data.</text>
</comment>
<dbReference type="FunFam" id="3.30.160.60:FF:002343">
    <property type="entry name" value="Zinc finger protein 33A"/>
    <property type="match status" value="1"/>
</dbReference>
<keyword evidence="5" id="KW-0677">Repeat</keyword>
<accession>A0AAV4VJ19</accession>